<sequence>MKLSKQFPLNALRVFESVARLGSFTRAGDELGMTQTAVSYQIKLLEENIGEPLFLRRPRQIELTEAGEHLAPRVSDAFNILIEAMASMRKATEETLTIHSTATFAQQWLSRYIGSFQLQFPNIAVRLVTSGNIVDFQKEAADVAIRWGRGDWPGLVSHRLMKLDYSPMLSPKLAAEIGGIREPADLLKLFLISAGDSWWAEWFAAAGVKNADLSRYPKSEFGTQILDASIAIAGGGVAMLNPGHFQDDVAAGRLYQPFELTGNDGRDYWLAYPENRRNVPKIRNFRKWLLQKFDVEQDEHVTQKRQGLKPSQ</sequence>
<proteinExistence type="inferred from homology"/>
<protein>
    <submittedName>
        <fullName evidence="6">LysR family glycine cleavage system transcriptional activator</fullName>
    </submittedName>
</protein>
<dbReference type="InterPro" id="IPR005119">
    <property type="entry name" value="LysR_subst-bd"/>
</dbReference>
<dbReference type="InterPro" id="IPR000847">
    <property type="entry name" value="LysR_HTH_N"/>
</dbReference>
<dbReference type="PRINTS" id="PR00039">
    <property type="entry name" value="HTHLYSR"/>
</dbReference>
<accession>A0ABR9IRT4</accession>
<evidence type="ECO:0000259" key="5">
    <source>
        <dbReference type="PROSITE" id="PS50931"/>
    </source>
</evidence>
<feature type="domain" description="HTH lysR-type" evidence="5">
    <location>
        <begin position="7"/>
        <end position="64"/>
    </location>
</feature>
<dbReference type="InterPro" id="IPR058163">
    <property type="entry name" value="LysR-type_TF_proteobact-type"/>
</dbReference>
<evidence type="ECO:0000256" key="3">
    <source>
        <dbReference type="ARBA" id="ARBA00023125"/>
    </source>
</evidence>
<dbReference type="PANTHER" id="PTHR30537">
    <property type="entry name" value="HTH-TYPE TRANSCRIPTIONAL REGULATOR"/>
    <property type="match status" value="1"/>
</dbReference>
<dbReference type="Pfam" id="PF00126">
    <property type="entry name" value="HTH_1"/>
    <property type="match status" value="1"/>
</dbReference>
<evidence type="ECO:0000256" key="1">
    <source>
        <dbReference type="ARBA" id="ARBA00009437"/>
    </source>
</evidence>
<dbReference type="SUPFAM" id="SSF46785">
    <property type="entry name" value="Winged helix' DNA-binding domain"/>
    <property type="match status" value="1"/>
</dbReference>
<evidence type="ECO:0000313" key="7">
    <source>
        <dbReference type="Proteomes" id="UP000620262"/>
    </source>
</evidence>
<evidence type="ECO:0000256" key="2">
    <source>
        <dbReference type="ARBA" id="ARBA00023015"/>
    </source>
</evidence>
<comment type="similarity">
    <text evidence="1">Belongs to the LysR transcriptional regulatory family.</text>
</comment>
<dbReference type="Proteomes" id="UP000620262">
    <property type="component" value="Unassembled WGS sequence"/>
</dbReference>
<dbReference type="InterPro" id="IPR036388">
    <property type="entry name" value="WH-like_DNA-bd_sf"/>
</dbReference>
<reference evidence="6 7" key="1">
    <citation type="submission" date="2020-10" db="EMBL/GenBank/DDBJ databases">
        <title>Sequencing the genomes of 1000 actinobacteria strains.</title>
        <authorList>
            <person name="Klenk H.-P."/>
        </authorList>
    </citation>
    <scope>NUCLEOTIDE SEQUENCE [LARGE SCALE GENOMIC DNA]</scope>
    <source>
        <strain evidence="6 7">DSM 7307</strain>
    </source>
</reference>
<dbReference type="Gene3D" id="3.40.190.10">
    <property type="entry name" value="Periplasmic binding protein-like II"/>
    <property type="match status" value="2"/>
</dbReference>
<evidence type="ECO:0000256" key="4">
    <source>
        <dbReference type="ARBA" id="ARBA00023163"/>
    </source>
</evidence>
<name>A0ABR9IRT4_RHIVS</name>
<keyword evidence="7" id="KW-1185">Reference proteome</keyword>
<evidence type="ECO:0000313" key="6">
    <source>
        <dbReference type="EMBL" id="MBE1505853.1"/>
    </source>
</evidence>
<keyword evidence="3" id="KW-0238">DNA-binding</keyword>
<dbReference type="PROSITE" id="PS50931">
    <property type="entry name" value="HTH_LYSR"/>
    <property type="match status" value="1"/>
</dbReference>
<dbReference type="SUPFAM" id="SSF53850">
    <property type="entry name" value="Periplasmic binding protein-like II"/>
    <property type="match status" value="1"/>
</dbReference>
<dbReference type="PANTHER" id="PTHR30537:SF74">
    <property type="entry name" value="HTH-TYPE TRANSCRIPTIONAL REGULATOR TRPI"/>
    <property type="match status" value="1"/>
</dbReference>
<dbReference type="InterPro" id="IPR036390">
    <property type="entry name" value="WH_DNA-bd_sf"/>
</dbReference>
<dbReference type="CDD" id="cd08432">
    <property type="entry name" value="PBP2_GcdR_TrpI_HvrB_AmpR_like"/>
    <property type="match status" value="1"/>
</dbReference>
<dbReference type="Gene3D" id="1.10.10.10">
    <property type="entry name" value="Winged helix-like DNA-binding domain superfamily/Winged helix DNA-binding domain"/>
    <property type="match status" value="1"/>
</dbReference>
<keyword evidence="2" id="KW-0805">Transcription regulation</keyword>
<dbReference type="RefSeq" id="WP_192729646.1">
    <property type="nucleotide sequence ID" value="NZ_BAAAVL010000005.1"/>
</dbReference>
<keyword evidence="4" id="KW-0804">Transcription</keyword>
<dbReference type="EMBL" id="JADBEC010000001">
    <property type="protein sequence ID" value="MBE1505853.1"/>
    <property type="molecule type" value="Genomic_DNA"/>
</dbReference>
<organism evidence="6 7">
    <name type="scientific">Rhizobium viscosum</name>
    <name type="common">Arthrobacter viscosus</name>
    <dbReference type="NCBI Taxonomy" id="1673"/>
    <lineage>
        <taxon>Bacteria</taxon>
        <taxon>Pseudomonadati</taxon>
        <taxon>Pseudomonadota</taxon>
        <taxon>Alphaproteobacteria</taxon>
        <taxon>Hyphomicrobiales</taxon>
        <taxon>Rhizobiaceae</taxon>
        <taxon>Rhizobium/Agrobacterium group</taxon>
        <taxon>Rhizobium</taxon>
    </lineage>
</organism>
<comment type="caution">
    <text evidence="6">The sequence shown here is derived from an EMBL/GenBank/DDBJ whole genome shotgun (WGS) entry which is preliminary data.</text>
</comment>
<dbReference type="Pfam" id="PF03466">
    <property type="entry name" value="LysR_substrate"/>
    <property type="match status" value="1"/>
</dbReference>
<gene>
    <name evidence="6" type="ORF">H4W29_003034</name>
</gene>